<dbReference type="InterPro" id="IPR011611">
    <property type="entry name" value="PfkB_dom"/>
</dbReference>
<dbReference type="InterPro" id="IPR029056">
    <property type="entry name" value="Ribokinase-like"/>
</dbReference>
<proteinExistence type="inferred from homology"/>
<dbReference type="InterPro" id="IPR002173">
    <property type="entry name" value="Carboh/pur_kinase_PfkB_CS"/>
</dbReference>
<feature type="domain" description="Carbohydrate kinase PfkB" evidence="7">
    <location>
        <begin position="28"/>
        <end position="291"/>
    </location>
</feature>
<dbReference type="InterPro" id="IPR017583">
    <property type="entry name" value="Tagatose/fructose_Pkinase"/>
</dbReference>
<dbReference type="PANTHER" id="PTHR46566:SF5">
    <property type="entry name" value="1-PHOSPHOFRUCTOKINASE"/>
    <property type="match status" value="1"/>
</dbReference>
<dbReference type="EC" id="2.7.1.144" evidence="8"/>
<evidence type="ECO:0000256" key="3">
    <source>
        <dbReference type="ARBA" id="ARBA00022741"/>
    </source>
</evidence>
<dbReference type="Gene3D" id="3.40.1190.20">
    <property type="match status" value="1"/>
</dbReference>
<protein>
    <submittedName>
        <fullName evidence="8">Tagatose 6-phosphate kinase</fullName>
        <ecNumber evidence="8">2.7.1.144</ecNumber>
    </submittedName>
</protein>
<dbReference type="Proteomes" id="UP000540506">
    <property type="component" value="Unassembled WGS sequence"/>
</dbReference>
<dbReference type="PIRSF" id="PIRSF000535">
    <property type="entry name" value="1PFK/6PFK/LacC"/>
    <property type="match status" value="1"/>
</dbReference>
<comment type="caution">
    <text evidence="8">The sequence shown here is derived from an EMBL/GenBank/DDBJ whole genome shotgun (WGS) entry which is preliminary data.</text>
</comment>
<keyword evidence="2 6" id="KW-0808">Transferase</keyword>
<dbReference type="NCBIfam" id="TIGR03168">
    <property type="entry name" value="1-PFK"/>
    <property type="match status" value="1"/>
</dbReference>
<dbReference type="GO" id="GO:0008443">
    <property type="term" value="F:phosphofructokinase activity"/>
    <property type="evidence" value="ECO:0007669"/>
    <property type="project" value="TreeGrafter"/>
</dbReference>
<accession>A0A7W7VY99</accession>
<dbReference type="PROSITE" id="PS00583">
    <property type="entry name" value="PFKB_KINASES_1"/>
    <property type="match status" value="1"/>
</dbReference>
<evidence type="ECO:0000256" key="2">
    <source>
        <dbReference type="ARBA" id="ARBA00022679"/>
    </source>
</evidence>
<evidence type="ECO:0000313" key="9">
    <source>
        <dbReference type="Proteomes" id="UP000540506"/>
    </source>
</evidence>
<evidence type="ECO:0000256" key="5">
    <source>
        <dbReference type="ARBA" id="ARBA00022840"/>
    </source>
</evidence>
<keyword evidence="3" id="KW-0547">Nucleotide-binding</keyword>
<reference evidence="8 9" key="1">
    <citation type="submission" date="2020-08" db="EMBL/GenBank/DDBJ databases">
        <title>Sequencing the genomes of 1000 actinobacteria strains.</title>
        <authorList>
            <person name="Klenk H.-P."/>
        </authorList>
    </citation>
    <scope>NUCLEOTIDE SEQUENCE [LARGE SCALE GENOMIC DNA]</scope>
    <source>
        <strain evidence="8 9">DSM 41654</strain>
    </source>
</reference>
<comment type="similarity">
    <text evidence="1">Belongs to the carbohydrate kinase PfkB family.</text>
</comment>
<dbReference type="RefSeq" id="WP_312897426.1">
    <property type="nucleotide sequence ID" value="NZ_JACHJV010000001.1"/>
</dbReference>
<keyword evidence="4 8" id="KW-0418">Kinase</keyword>
<gene>
    <name evidence="8" type="ORF">FHR34_005423</name>
</gene>
<evidence type="ECO:0000256" key="6">
    <source>
        <dbReference type="PIRNR" id="PIRNR000535"/>
    </source>
</evidence>
<evidence type="ECO:0000259" key="7">
    <source>
        <dbReference type="Pfam" id="PF00294"/>
    </source>
</evidence>
<dbReference type="GO" id="GO:0005524">
    <property type="term" value="F:ATP binding"/>
    <property type="evidence" value="ECO:0007669"/>
    <property type="project" value="UniProtKB-KW"/>
</dbReference>
<dbReference type="SUPFAM" id="SSF53613">
    <property type="entry name" value="Ribokinase-like"/>
    <property type="match status" value="1"/>
</dbReference>
<dbReference type="GO" id="GO:0005829">
    <property type="term" value="C:cytosol"/>
    <property type="evidence" value="ECO:0007669"/>
    <property type="project" value="TreeGrafter"/>
</dbReference>
<dbReference type="CDD" id="cd01164">
    <property type="entry name" value="FruK_PfkB_like"/>
    <property type="match status" value="1"/>
</dbReference>
<organism evidence="8 9">
    <name type="scientific">Kitasatospora kifunensis</name>
    <name type="common">Streptomyces kifunensis</name>
    <dbReference type="NCBI Taxonomy" id="58351"/>
    <lineage>
        <taxon>Bacteria</taxon>
        <taxon>Bacillati</taxon>
        <taxon>Actinomycetota</taxon>
        <taxon>Actinomycetes</taxon>
        <taxon>Kitasatosporales</taxon>
        <taxon>Streptomycetaceae</taxon>
        <taxon>Kitasatospora</taxon>
    </lineage>
</organism>
<dbReference type="Pfam" id="PF00294">
    <property type="entry name" value="PfkB"/>
    <property type="match status" value="1"/>
</dbReference>
<sequence length="310" mass="31661">MPAPDPILTVTLNTALDLTYHVPGVRLHHSNRVAQVAARAGGKGINVARVLDRLGQHTLVTGLVGGPTGSAVRADLARPPLAEALFTVRGETRRTVAVVDPIAADVTLFNEPGPRITATEWAAFTAHYARLLDAGCRAVVLAGSVPPGLPSDAYGTLVALARQRGIPVLLDTAGPWLLPALAAGPDLVKPNADELHEATGLADPLAAAQALLARGAGAVVASLGAEGMLAVTPQGAWQAVPPERLAGNPTGAGDSAVAALSVGQVDFLPWPQRLAEAVALSAATVLSPLAGSYDEAAYRSLLPRVRVTAL</sequence>
<dbReference type="PANTHER" id="PTHR46566">
    <property type="entry name" value="1-PHOSPHOFRUCTOKINASE-RELATED"/>
    <property type="match status" value="1"/>
</dbReference>
<keyword evidence="9" id="KW-1185">Reference proteome</keyword>
<dbReference type="EMBL" id="JACHJV010000001">
    <property type="protein sequence ID" value="MBB4926430.1"/>
    <property type="molecule type" value="Genomic_DNA"/>
</dbReference>
<evidence type="ECO:0000256" key="1">
    <source>
        <dbReference type="ARBA" id="ARBA00010688"/>
    </source>
</evidence>
<name>A0A7W7VY99_KITKI</name>
<evidence type="ECO:0000313" key="8">
    <source>
        <dbReference type="EMBL" id="MBB4926430.1"/>
    </source>
</evidence>
<dbReference type="AlphaFoldDB" id="A0A7W7VY99"/>
<keyword evidence="5" id="KW-0067">ATP-binding</keyword>
<evidence type="ECO:0000256" key="4">
    <source>
        <dbReference type="ARBA" id="ARBA00022777"/>
    </source>
</evidence>
<dbReference type="GO" id="GO:0009024">
    <property type="term" value="F:tagatose-6-phosphate kinase activity"/>
    <property type="evidence" value="ECO:0007669"/>
    <property type="project" value="UniProtKB-EC"/>
</dbReference>